<gene>
    <name evidence="6" type="ORF">HMPREF9225_1037</name>
</gene>
<dbReference type="InterPro" id="IPR003593">
    <property type="entry name" value="AAA+_ATPase"/>
</dbReference>
<proteinExistence type="inferred from homology"/>
<dbReference type="InterPro" id="IPR050763">
    <property type="entry name" value="ABC_transporter_ATP-binding"/>
</dbReference>
<dbReference type="GO" id="GO:0005524">
    <property type="term" value="F:ATP binding"/>
    <property type="evidence" value="ECO:0007669"/>
    <property type="project" value="UniProtKB-KW"/>
</dbReference>
<dbReference type="CDD" id="cd03230">
    <property type="entry name" value="ABC_DR_subfamily_A"/>
    <property type="match status" value="1"/>
</dbReference>
<evidence type="ECO:0000256" key="4">
    <source>
        <dbReference type="ARBA" id="ARBA00022840"/>
    </source>
</evidence>
<keyword evidence="4 6" id="KW-0067">ATP-binding</keyword>
<sequence>MIEIKNLTKIFKLTKKMKKELKTKDSEKIAVNNINLSIKEGEIFGILGTNGAGKTTTLRIISTLLKPTSGTVEVNGLDTVKNGEKVREKIGFLTSEIKLDPNFTPDYLFDFFGELRNVPKATIKERKEKLFSYFGIDDFKHKKIEELSTGMKQKAAIAVSLMHNPEIIIFDEPTSGLDIITAKSVLDYIKELKSENKTIIMSTHNMTEAEKVCDRIGIIIDGKLVFHGTIDEVVEKTDAKDLEEAFFKLYSNEKGED</sequence>
<feature type="domain" description="ABC transporter" evidence="5">
    <location>
        <begin position="2"/>
        <end position="246"/>
    </location>
</feature>
<comment type="caution">
    <text evidence="6">The sequence shown here is derived from an EMBL/GenBank/DDBJ whole genome shotgun (WGS) entry which is preliminary data.</text>
</comment>
<dbReference type="InterPro" id="IPR027417">
    <property type="entry name" value="P-loop_NTPase"/>
</dbReference>
<evidence type="ECO:0000313" key="6">
    <source>
        <dbReference type="EMBL" id="EFM25388.1"/>
    </source>
</evidence>
<dbReference type="EC" id="3.6.3.25" evidence="6"/>
<keyword evidence="3" id="KW-0547">Nucleotide-binding</keyword>
<comment type="similarity">
    <text evidence="1">Belongs to the ABC transporter superfamily.</text>
</comment>
<dbReference type="SUPFAM" id="SSF52540">
    <property type="entry name" value="P-loop containing nucleoside triphosphate hydrolases"/>
    <property type="match status" value="1"/>
</dbReference>
<dbReference type="HOGENOM" id="CLU_000604_1_2_9"/>
<dbReference type="InterPro" id="IPR003439">
    <property type="entry name" value="ABC_transporter-like_ATP-bd"/>
</dbReference>
<dbReference type="PANTHER" id="PTHR42711:SF5">
    <property type="entry name" value="ABC TRANSPORTER ATP-BINDING PROTEIN NATA"/>
    <property type="match status" value="1"/>
</dbReference>
<evidence type="ECO:0000259" key="5">
    <source>
        <dbReference type="PROSITE" id="PS50893"/>
    </source>
</evidence>
<keyword evidence="2" id="KW-0813">Transport</keyword>
<dbReference type="EMBL" id="AEEH01000039">
    <property type="protein sequence ID" value="EFM25388.1"/>
    <property type="molecule type" value="Genomic_DNA"/>
</dbReference>
<dbReference type="PROSITE" id="PS50893">
    <property type="entry name" value="ABC_TRANSPORTER_2"/>
    <property type="match status" value="1"/>
</dbReference>
<dbReference type="RefSeq" id="WP_008901851.1">
    <property type="nucleotide sequence ID" value="NZ_GL397071.1"/>
</dbReference>
<evidence type="ECO:0000256" key="3">
    <source>
        <dbReference type="ARBA" id="ARBA00022741"/>
    </source>
</evidence>
<dbReference type="eggNOG" id="COG1131">
    <property type="taxonomic scope" value="Bacteria"/>
</dbReference>
<keyword evidence="6" id="KW-0378">Hydrolase</keyword>
<reference evidence="6 7" key="1">
    <citation type="submission" date="2010-07" db="EMBL/GenBank/DDBJ databases">
        <authorList>
            <person name="Muzny D."/>
            <person name="Qin X."/>
            <person name="Deng J."/>
            <person name="Jiang H."/>
            <person name="Liu Y."/>
            <person name="Qu J."/>
            <person name="Song X.-Z."/>
            <person name="Zhang L."/>
            <person name="Thornton R."/>
            <person name="Coyle M."/>
            <person name="Francisco L."/>
            <person name="Jackson L."/>
            <person name="Javaid M."/>
            <person name="Korchina V."/>
            <person name="Kovar C."/>
            <person name="Mata R."/>
            <person name="Mathew T."/>
            <person name="Ngo R."/>
            <person name="Nguyen L."/>
            <person name="Nguyen N."/>
            <person name="Okwuonu G."/>
            <person name="Ongeri F."/>
            <person name="Pham C."/>
            <person name="Simmons D."/>
            <person name="Wilczek-Boney K."/>
            <person name="Hale W."/>
            <person name="Jakkamsetti A."/>
            <person name="Pham P."/>
            <person name="Ruth R."/>
            <person name="San Lucas F."/>
            <person name="Warren J."/>
            <person name="Zhang J."/>
            <person name="Zhao Z."/>
            <person name="Zhou C."/>
            <person name="Zhu D."/>
            <person name="Lee S."/>
            <person name="Bess C."/>
            <person name="Blankenburg K."/>
            <person name="Forbes L."/>
            <person name="Fu Q."/>
            <person name="Gubbala S."/>
            <person name="Hirani K."/>
            <person name="Jayaseelan J.C."/>
            <person name="Lara F."/>
            <person name="Munidasa M."/>
            <person name="Palculict T."/>
            <person name="Patil S."/>
            <person name="Pu L.-L."/>
            <person name="Saada N."/>
            <person name="Tang L."/>
            <person name="Weissenberger G."/>
            <person name="Zhu Y."/>
            <person name="Hemphill L."/>
            <person name="Shang Y."/>
            <person name="Youmans B."/>
            <person name="Ayvaz T."/>
            <person name="Ross M."/>
            <person name="Santibanez J."/>
            <person name="Aqrawi P."/>
            <person name="Gross S."/>
            <person name="Joshi V."/>
            <person name="Fowler G."/>
            <person name="Nazareth L."/>
            <person name="Reid J."/>
            <person name="Worley K."/>
            <person name="Petrosino J."/>
            <person name="Highlander S."/>
            <person name="Gibbs R."/>
        </authorList>
    </citation>
    <scope>NUCLEOTIDE SEQUENCE [LARGE SCALE GENOMIC DNA]</scope>
    <source>
        <strain evidence="6 7">ATCC BAA-1640</strain>
    </source>
</reference>
<evidence type="ECO:0000313" key="7">
    <source>
        <dbReference type="Proteomes" id="UP000003280"/>
    </source>
</evidence>
<name>E0NLJ8_9FIRM</name>
<dbReference type="GO" id="GO:0016887">
    <property type="term" value="F:ATP hydrolysis activity"/>
    <property type="evidence" value="ECO:0007669"/>
    <property type="project" value="InterPro"/>
</dbReference>
<accession>E0NLJ8</accession>
<dbReference type="STRING" id="862517.HMPREF9225_1037"/>
<protein>
    <submittedName>
        <fullName evidence="6">ABC transporter, ATP-binding protein</fullName>
        <ecNumber evidence="6">3.6.3.25</ecNumber>
    </submittedName>
</protein>
<evidence type="ECO:0000256" key="1">
    <source>
        <dbReference type="ARBA" id="ARBA00005417"/>
    </source>
</evidence>
<dbReference type="Gene3D" id="3.40.50.300">
    <property type="entry name" value="P-loop containing nucleotide triphosphate hydrolases"/>
    <property type="match status" value="1"/>
</dbReference>
<dbReference type="PANTHER" id="PTHR42711">
    <property type="entry name" value="ABC TRANSPORTER ATP-BINDING PROTEIN"/>
    <property type="match status" value="1"/>
</dbReference>
<dbReference type="SMART" id="SM00382">
    <property type="entry name" value="AAA"/>
    <property type="match status" value="1"/>
</dbReference>
<evidence type="ECO:0000256" key="2">
    <source>
        <dbReference type="ARBA" id="ARBA00022448"/>
    </source>
</evidence>
<dbReference type="OrthoDB" id="9775135at2"/>
<dbReference type="Pfam" id="PF00005">
    <property type="entry name" value="ABC_tran"/>
    <property type="match status" value="1"/>
</dbReference>
<keyword evidence="7" id="KW-1185">Reference proteome</keyword>
<dbReference type="AlphaFoldDB" id="E0NLJ8"/>
<organism evidence="6 7">
    <name type="scientific">Peptoniphilus duerdenii ATCC BAA-1640</name>
    <dbReference type="NCBI Taxonomy" id="862517"/>
    <lineage>
        <taxon>Bacteria</taxon>
        <taxon>Bacillati</taxon>
        <taxon>Bacillota</taxon>
        <taxon>Tissierellia</taxon>
        <taxon>Tissierellales</taxon>
        <taxon>Peptoniphilaceae</taxon>
        <taxon>Peptoniphilus</taxon>
    </lineage>
</organism>
<dbReference type="Proteomes" id="UP000003280">
    <property type="component" value="Unassembled WGS sequence"/>
</dbReference>